<sequence length="66" mass="7835">MDLSYRCYRLSDQQEIDSNSFSSLDNPSLDHLGKFEFRLRSHEKKTTRKRVLKCALRAFNATESHR</sequence>
<dbReference type="KEGG" id="nai:NECAME_09383"/>
<organism evidence="1 2">
    <name type="scientific">Necator americanus</name>
    <name type="common">Human hookworm</name>
    <dbReference type="NCBI Taxonomy" id="51031"/>
    <lineage>
        <taxon>Eukaryota</taxon>
        <taxon>Metazoa</taxon>
        <taxon>Ecdysozoa</taxon>
        <taxon>Nematoda</taxon>
        <taxon>Chromadorea</taxon>
        <taxon>Rhabditida</taxon>
        <taxon>Rhabditina</taxon>
        <taxon>Rhabditomorpha</taxon>
        <taxon>Strongyloidea</taxon>
        <taxon>Ancylostomatidae</taxon>
        <taxon>Bunostominae</taxon>
        <taxon>Necator</taxon>
    </lineage>
</organism>
<proteinExistence type="predicted"/>
<keyword evidence="2" id="KW-1185">Reference proteome</keyword>
<dbReference type="AlphaFoldDB" id="W2TGJ2"/>
<dbReference type="Proteomes" id="UP000053676">
    <property type="component" value="Unassembled WGS sequence"/>
</dbReference>
<evidence type="ECO:0000313" key="2">
    <source>
        <dbReference type="Proteomes" id="UP000053676"/>
    </source>
</evidence>
<gene>
    <name evidence="1" type="ORF">NECAME_09383</name>
</gene>
<evidence type="ECO:0000313" key="1">
    <source>
        <dbReference type="EMBL" id="ETN80147.1"/>
    </source>
</evidence>
<protein>
    <submittedName>
        <fullName evidence="1">Uncharacterized protein</fullName>
    </submittedName>
</protein>
<reference evidence="2" key="1">
    <citation type="journal article" date="2014" name="Nat. Genet.">
        <title>Genome of the human hookworm Necator americanus.</title>
        <authorList>
            <person name="Tang Y.T."/>
            <person name="Gao X."/>
            <person name="Rosa B.A."/>
            <person name="Abubucker S."/>
            <person name="Hallsworth-Pepin K."/>
            <person name="Martin J."/>
            <person name="Tyagi R."/>
            <person name="Heizer E."/>
            <person name="Zhang X."/>
            <person name="Bhonagiri-Palsikar V."/>
            <person name="Minx P."/>
            <person name="Warren W.C."/>
            <person name="Wang Q."/>
            <person name="Zhan B."/>
            <person name="Hotez P.J."/>
            <person name="Sternberg P.W."/>
            <person name="Dougall A."/>
            <person name="Gaze S.T."/>
            <person name="Mulvenna J."/>
            <person name="Sotillo J."/>
            <person name="Ranganathan S."/>
            <person name="Rabelo E.M."/>
            <person name="Wilson R.K."/>
            <person name="Felgner P.L."/>
            <person name="Bethony J."/>
            <person name="Hawdon J.M."/>
            <person name="Gasser R.B."/>
            <person name="Loukas A."/>
            <person name="Mitreva M."/>
        </authorList>
    </citation>
    <scope>NUCLEOTIDE SEQUENCE [LARGE SCALE GENOMIC DNA]</scope>
</reference>
<accession>W2TGJ2</accession>
<name>W2TGJ2_NECAM</name>
<dbReference type="EMBL" id="KI659202">
    <property type="protein sequence ID" value="ETN80147.1"/>
    <property type="molecule type" value="Genomic_DNA"/>
</dbReference>